<reference evidence="2" key="1">
    <citation type="submission" date="2014-03" db="EMBL/GenBank/DDBJ databases">
        <authorList>
            <person name="Casaregola S."/>
        </authorList>
    </citation>
    <scope>NUCLEOTIDE SEQUENCE [LARGE SCALE GENOMIC DNA]</scope>
    <source>
        <strain evidence="2">CLIB 918</strain>
    </source>
</reference>
<dbReference type="AlphaFoldDB" id="A0A0J9X5C4"/>
<comment type="caution">
    <text evidence="2">The sequence shown here is derived from an EMBL/GenBank/DDBJ whole genome shotgun (WGS) entry which is preliminary data.</text>
</comment>
<feature type="region of interest" description="Disordered" evidence="1">
    <location>
        <begin position="16"/>
        <end position="39"/>
    </location>
</feature>
<dbReference type="OrthoDB" id="10487096at2759"/>
<keyword evidence="3" id="KW-1185">Reference proteome</keyword>
<name>A0A0J9X5C4_GEOCN</name>
<evidence type="ECO:0000313" key="3">
    <source>
        <dbReference type="Proteomes" id="UP000242525"/>
    </source>
</evidence>
<evidence type="ECO:0000313" key="2">
    <source>
        <dbReference type="EMBL" id="CDO52407.1"/>
    </source>
</evidence>
<proteinExistence type="predicted"/>
<accession>A0A0J9X5C4</accession>
<organism evidence="2 3">
    <name type="scientific">Geotrichum candidum</name>
    <name type="common">Oospora lactis</name>
    <name type="synonym">Dipodascus geotrichum</name>
    <dbReference type="NCBI Taxonomy" id="1173061"/>
    <lineage>
        <taxon>Eukaryota</taxon>
        <taxon>Fungi</taxon>
        <taxon>Dikarya</taxon>
        <taxon>Ascomycota</taxon>
        <taxon>Saccharomycotina</taxon>
        <taxon>Dipodascomycetes</taxon>
        <taxon>Dipodascales</taxon>
        <taxon>Dipodascaceae</taxon>
        <taxon>Geotrichum</taxon>
    </lineage>
</organism>
<protein>
    <submittedName>
        <fullName evidence="2">Uncharacterized protein</fullName>
    </submittedName>
</protein>
<gene>
    <name evidence="2" type="ORF">BN980_GECA03s01363g</name>
</gene>
<evidence type="ECO:0000256" key="1">
    <source>
        <dbReference type="SAM" id="MobiDB-lite"/>
    </source>
</evidence>
<dbReference type="EMBL" id="CCBN010000003">
    <property type="protein sequence ID" value="CDO52407.1"/>
    <property type="molecule type" value="Genomic_DNA"/>
</dbReference>
<dbReference type="Proteomes" id="UP000242525">
    <property type="component" value="Unassembled WGS sequence"/>
</dbReference>
<sequence>MSNSYGLLEKTTEKLGALGSRQNPLQESKSTNIGSSPAPAIGGNIDAIALVKELNKEYFQRLEKVRAEFQAALGEREKKYNMDLLKLRMSILRSFQLPDDIMKELTQDVDPEHFDEAGILF</sequence>
<feature type="compositionally biased region" description="Polar residues" evidence="1">
    <location>
        <begin position="20"/>
        <end position="35"/>
    </location>
</feature>